<keyword evidence="7" id="KW-1185">Reference proteome</keyword>
<reference evidence="6" key="1">
    <citation type="submission" date="2023-03" db="EMBL/GenBank/DDBJ databases">
        <title>Massive genome expansion in bonnet fungi (Mycena s.s.) driven by repeated elements and novel gene families across ecological guilds.</title>
        <authorList>
            <consortium name="Lawrence Berkeley National Laboratory"/>
            <person name="Harder C.B."/>
            <person name="Miyauchi S."/>
            <person name="Viragh M."/>
            <person name="Kuo A."/>
            <person name="Thoen E."/>
            <person name="Andreopoulos B."/>
            <person name="Lu D."/>
            <person name="Skrede I."/>
            <person name="Drula E."/>
            <person name="Henrissat B."/>
            <person name="Morin E."/>
            <person name="Kohler A."/>
            <person name="Barry K."/>
            <person name="LaButti K."/>
            <person name="Morin E."/>
            <person name="Salamov A."/>
            <person name="Lipzen A."/>
            <person name="Mereny Z."/>
            <person name="Hegedus B."/>
            <person name="Baldrian P."/>
            <person name="Stursova M."/>
            <person name="Weitz H."/>
            <person name="Taylor A."/>
            <person name="Grigoriev I.V."/>
            <person name="Nagy L.G."/>
            <person name="Martin F."/>
            <person name="Kauserud H."/>
        </authorList>
    </citation>
    <scope>NUCLEOTIDE SEQUENCE</scope>
    <source>
        <strain evidence="6">9144</strain>
    </source>
</reference>
<gene>
    <name evidence="6" type="ORF">GGX14DRAFT_376214</name>
</gene>
<sequence>MLTVVAQTRSSNGAYYPWFLKHLEIFEPQPTAVIALSSRHLCAACGVSARVRCSACKKVWYCSKKCQENEWNGHFVECYPGRPITAADHLRAAAHRHKLPEDLEILSDYGFTRVGEVGSKILLDVYAIVFEGGVRARDLHQWNTSGKLLEEVEKVLKGLDSWKTYKILSWFEAHRYAFDHTVLATESVEEEVTSMVMRIKAVAVELWRDVGDFPSEDGDEIIAAVNNWSADQCNFFHFRSMLGLCYPGPDVDIWVSFGFCACHDESDENFLATTYQMLVDRSSYTEFFTAYRTSNIIQLLDAKGLRGRHMIDPYLEDVLSGSPHVFKSVWRLKAHVQDMSTIRSNLIPSVRVDYGFLNCKSDSEYQDLKDLYKNIFERRDANPIKLHEACISGSLYAYVLGLFPELKKKRNRATKFERLLRNMNPLRLGDL</sequence>
<organism evidence="6 7">
    <name type="scientific">Mycena pura</name>
    <dbReference type="NCBI Taxonomy" id="153505"/>
    <lineage>
        <taxon>Eukaryota</taxon>
        <taxon>Fungi</taxon>
        <taxon>Dikarya</taxon>
        <taxon>Basidiomycota</taxon>
        <taxon>Agaricomycotina</taxon>
        <taxon>Agaricomycetes</taxon>
        <taxon>Agaricomycetidae</taxon>
        <taxon>Agaricales</taxon>
        <taxon>Marasmiineae</taxon>
        <taxon>Mycenaceae</taxon>
        <taxon>Mycena</taxon>
    </lineage>
</organism>
<dbReference type="Gene3D" id="6.10.140.2220">
    <property type="match status" value="1"/>
</dbReference>
<feature type="domain" description="MYND-type" evidence="5">
    <location>
        <begin position="42"/>
        <end position="78"/>
    </location>
</feature>
<dbReference type="PROSITE" id="PS50865">
    <property type="entry name" value="ZF_MYND_2"/>
    <property type="match status" value="1"/>
</dbReference>
<dbReference type="EMBL" id="JARJCW010000084">
    <property type="protein sequence ID" value="KAJ7196428.1"/>
    <property type="molecule type" value="Genomic_DNA"/>
</dbReference>
<protein>
    <recommendedName>
        <fullName evidence="5">MYND-type domain-containing protein</fullName>
    </recommendedName>
</protein>
<accession>A0AAD6Y4N4</accession>
<evidence type="ECO:0000313" key="6">
    <source>
        <dbReference type="EMBL" id="KAJ7196428.1"/>
    </source>
</evidence>
<keyword evidence="3" id="KW-0862">Zinc</keyword>
<evidence type="ECO:0000259" key="5">
    <source>
        <dbReference type="PROSITE" id="PS50865"/>
    </source>
</evidence>
<evidence type="ECO:0000256" key="2">
    <source>
        <dbReference type="ARBA" id="ARBA00022771"/>
    </source>
</evidence>
<proteinExistence type="predicted"/>
<dbReference type="InterPro" id="IPR002893">
    <property type="entry name" value="Znf_MYND"/>
</dbReference>
<evidence type="ECO:0000256" key="1">
    <source>
        <dbReference type="ARBA" id="ARBA00022723"/>
    </source>
</evidence>
<evidence type="ECO:0000256" key="3">
    <source>
        <dbReference type="ARBA" id="ARBA00022833"/>
    </source>
</evidence>
<dbReference type="GO" id="GO:0008270">
    <property type="term" value="F:zinc ion binding"/>
    <property type="evidence" value="ECO:0007669"/>
    <property type="project" value="UniProtKB-KW"/>
</dbReference>
<evidence type="ECO:0000256" key="4">
    <source>
        <dbReference type="PROSITE-ProRule" id="PRU00134"/>
    </source>
</evidence>
<dbReference type="Pfam" id="PF01753">
    <property type="entry name" value="zf-MYND"/>
    <property type="match status" value="1"/>
</dbReference>
<dbReference type="Proteomes" id="UP001219525">
    <property type="component" value="Unassembled WGS sequence"/>
</dbReference>
<keyword evidence="1" id="KW-0479">Metal-binding</keyword>
<name>A0AAD6Y4N4_9AGAR</name>
<dbReference type="SUPFAM" id="SSF144232">
    <property type="entry name" value="HIT/MYND zinc finger-like"/>
    <property type="match status" value="1"/>
</dbReference>
<dbReference type="AlphaFoldDB" id="A0AAD6Y4N4"/>
<comment type="caution">
    <text evidence="6">The sequence shown here is derived from an EMBL/GenBank/DDBJ whole genome shotgun (WGS) entry which is preliminary data.</text>
</comment>
<evidence type="ECO:0000313" key="7">
    <source>
        <dbReference type="Proteomes" id="UP001219525"/>
    </source>
</evidence>
<keyword evidence="2 4" id="KW-0863">Zinc-finger</keyword>